<feature type="domain" description="PRC-barrel" evidence="1">
    <location>
        <begin position="4"/>
        <end position="72"/>
    </location>
</feature>
<dbReference type="OrthoDB" id="1707618at2"/>
<dbReference type="InterPro" id="IPR027275">
    <property type="entry name" value="PRC-brl_dom"/>
</dbReference>
<name>A0A1T4JSL6_9FIRM</name>
<reference evidence="2 3" key="1">
    <citation type="submission" date="2017-02" db="EMBL/GenBank/DDBJ databases">
        <authorList>
            <person name="Peterson S.W."/>
        </authorList>
    </citation>
    <scope>NUCLEOTIDE SEQUENCE [LARGE SCALE GENOMIC DNA]</scope>
    <source>
        <strain evidence="2 3">DSM 15102</strain>
    </source>
</reference>
<feature type="domain" description="PRC-barrel" evidence="1">
    <location>
        <begin position="92"/>
        <end position="160"/>
    </location>
</feature>
<dbReference type="AlphaFoldDB" id="A0A1T4JSL6"/>
<dbReference type="EMBL" id="FUWV01000001">
    <property type="protein sequence ID" value="SJZ33192.1"/>
    <property type="molecule type" value="Genomic_DNA"/>
</dbReference>
<dbReference type="Proteomes" id="UP000196365">
    <property type="component" value="Unassembled WGS sequence"/>
</dbReference>
<dbReference type="Gene3D" id="2.30.30.240">
    <property type="entry name" value="PRC-barrel domain"/>
    <property type="match status" value="2"/>
</dbReference>
<evidence type="ECO:0000313" key="3">
    <source>
        <dbReference type="Proteomes" id="UP000196365"/>
    </source>
</evidence>
<organism evidence="2 3">
    <name type="scientific">Garciella nitratireducens DSM 15102</name>
    <dbReference type="NCBI Taxonomy" id="1121911"/>
    <lineage>
        <taxon>Bacteria</taxon>
        <taxon>Bacillati</taxon>
        <taxon>Bacillota</taxon>
        <taxon>Clostridia</taxon>
        <taxon>Eubacteriales</taxon>
        <taxon>Eubacteriaceae</taxon>
        <taxon>Garciella</taxon>
    </lineage>
</organism>
<proteinExistence type="predicted"/>
<gene>
    <name evidence="2" type="ORF">SAMN02745973_00059</name>
</gene>
<accession>A0A1T4JSL6</accession>
<dbReference type="RefSeq" id="WP_159454616.1">
    <property type="nucleotide sequence ID" value="NZ_FUWV01000001.1"/>
</dbReference>
<dbReference type="InterPro" id="IPR011033">
    <property type="entry name" value="PRC_barrel-like_sf"/>
</dbReference>
<evidence type="ECO:0000259" key="1">
    <source>
        <dbReference type="Pfam" id="PF05239"/>
    </source>
</evidence>
<dbReference type="SUPFAM" id="SSF50346">
    <property type="entry name" value="PRC-barrel domain"/>
    <property type="match status" value="1"/>
</dbReference>
<dbReference type="Pfam" id="PF05239">
    <property type="entry name" value="PRC"/>
    <property type="match status" value="2"/>
</dbReference>
<protein>
    <submittedName>
        <fullName evidence="2">Uncharacterized protein YrrD, contains PRC-barrel domain</fullName>
    </submittedName>
</protein>
<sequence>MKKAKHILGLPIILLDTGEEIFDIKDILFSQKNKRLLGFLIDEGGWFKGAKIVLLKHVHTIGKDAVIIQNKKVIMSSTQIPDVEEVLEKKYTLFQLKVIDNEGNRVGRVEDVLFNEKTGHLHYLEVSEGVFEDIFYGRLRIPLSNNIKFEDKAIIITNKKQIKKIGGLKKYFNQDIEKREV</sequence>
<keyword evidence="3" id="KW-1185">Reference proteome</keyword>
<evidence type="ECO:0000313" key="2">
    <source>
        <dbReference type="EMBL" id="SJZ33192.1"/>
    </source>
</evidence>